<dbReference type="AlphaFoldDB" id="A0AAV8TBC5"/>
<comment type="caution">
    <text evidence="2">The sequence shown here is derived from an EMBL/GenBank/DDBJ whole genome shotgun (WGS) entry which is preliminary data.</text>
</comment>
<proteinExistence type="predicted"/>
<dbReference type="PANTHER" id="PTHR35109:SF1">
    <property type="entry name" value="GLUTAMATE RACEMASE"/>
    <property type="match status" value="1"/>
</dbReference>
<evidence type="ECO:0000313" key="3">
    <source>
        <dbReference type="Proteomes" id="UP001159364"/>
    </source>
</evidence>
<sequence>MARIGVVKINIFMLSPAANLQRQPAGMSKKHPSGSDELSSSWWMPHPRNGIYVPKGHEKMIDDVPESAASCSNHVYWLRNVDGVDKPDPDLSSDHCLSSANLY</sequence>
<dbReference type="PANTHER" id="PTHR35109">
    <property type="entry name" value="GLUTAMATE RACEMASE"/>
    <property type="match status" value="1"/>
</dbReference>
<reference evidence="2 3" key="1">
    <citation type="submission" date="2021-09" db="EMBL/GenBank/DDBJ databases">
        <title>Genomic insights and catalytic innovation underlie evolution of tropane alkaloids biosynthesis.</title>
        <authorList>
            <person name="Wang Y.-J."/>
            <person name="Tian T."/>
            <person name="Huang J.-P."/>
            <person name="Huang S.-X."/>
        </authorList>
    </citation>
    <scope>NUCLEOTIDE SEQUENCE [LARGE SCALE GENOMIC DNA]</scope>
    <source>
        <strain evidence="2">KIB-2018</strain>
        <tissue evidence="2">Leaf</tissue>
    </source>
</reference>
<evidence type="ECO:0000313" key="2">
    <source>
        <dbReference type="EMBL" id="KAJ8763478.1"/>
    </source>
</evidence>
<gene>
    <name evidence="2" type="ORF">K2173_002361</name>
</gene>
<protein>
    <submittedName>
        <fullName evidence="2">Uncharacterized protein</fullName>
    </submittedName>
</protein>
<feature type="compositionally biased region" description="Basic and acidic residues" evidence="1">
    <location>
        <begin position="84"/>
        <end position="93"/>
    </location>
</feature>
<organism evidence="2 3">
    <name type="scientific">Erythroxylum novogranatense</name>
    <dbReference type="NCBI Taxonomy" id="1862640"/>
    <lineage>
        <taxon>Eukaryota</taxon>
        <taxon>Viridiplantae</taxon>
        <taxon>Streptophyta</taxon>
        <taxon>Embryophyta</taxon>
        <taxon>Tracheophyta</taxon>
        <taxon>Spermatophyta</taxon>
        <taxon>Magnoliopsida</taxon>
        <taxon>eudicotyledons</taxon>
        <taxon>Gunneridae</taxon>
        <taxon>Pentapetalae</taxon>
        <taxon>rosids</taxon>
        <taxon>fabids</taxon>
        <taxon>Malpighiales</taxon>
        <taxon>Erythroxylaceae</taxon>
        <taxon>Erythroxylum</taxon>
    </lineage>
</organism>
<feature type="region of interest" description="Disordered" evidence="1">
    <location>
        <begin position="21"/>
        <end position="42"/>
    </location>
</feature>
<feature type="region of interest" description="Disordered" evidence="1">
    <location>
        <begin position="84"/>
        <end position="103"/>
    </location>
</feature>
<dbReference type="Proteomes" id="UP001159364">
    <property type="component" value="Linkage Group LG05"/>
</dbReference>
<name>A0AAV8TBC5_9ROSI</name>
<keyword evidence="3" id="KW-1185">Reference proteome</keyword>
<dbReference type="EMBL" id="JAIWQS010000005">
    <property type="protein sequence ID" value="KAJ8763478.1"/>
    <property type="molecule type" value="Genomic_DNA"/>
</dbReference>
<evidence type="ECO:0000256" key="1">
    <source>
        <dbReference type="SAM" id="MobiDB-lite"/>
    </source>
</evidence>
<accession>A0AAV8TBC5</accession>